<evidence type="ECO:0000313" key="1">
    <source>
        <dbReference type="EMBL" id="MFD1864088.1"/>
    </source>
</evidence>
<dbReference type="RefSeq" id="WP_204890476.1">
    <property type="nucleotide sequence ID" value="NZ_JBHUFW010000011.1"/>
</dbReference>
<comment type="caution">
    <text evidence="1">The sequence shown here is derived from an EMBL/GenBank/DDBJ whole genome shotgun (WGS) entry which is preliminary data.</text>
</comment>
<name>A0ABW4QKK8_9BACL</name>
<proteinExistence type="predicted"/>
<keyword evidence="2" id="KW-1185">Reference proteome</keyword>
<evidence type="ECO:0000313" key="2">
    <source>
        <dbReference type="Proteomes" id="UP001597273"/>
    </source>
</evidence>
<organism evidence="1 2">
    <name type="scientific">Planococcus chinensis</name>
    <dbReference type="NCBI Taxonomy" id="272917"/>
    <lineage>
        <taxon>Bacteria</taxon>
        <taxon>Bacillati</taxon>
        <taxon>Bacillota</taxon>
        <taxon>Bacilli</taxon>
        <taxon>Bacillales</taxon>
        <taxon>Caryophanaceae</taxon>
        <taxon>Planococcus</taxon>
    </lineage>
</organism>
<dbReference type="EMBL" id="JBHUFW010000011">
    <property type="protein sequence ID" value="MFD1864088.1"/>
    <property type="molecule type" value="Genomic_DNA"/>
</dbReference>
<accession>A0ABW4QKK8</accession>
<dbReference type="Proteomes" id="UP001597273">
    <property type="component" value="Unassembled WGS sequence"/>
</dbReference>
<sequence length="82" mass="9853">MLFMLFGTLLPVMQQLQQSLHLKRERMVAYETMHEAAKEMAATENRHGARTVNGRVYSWEMLDRLCVEYDDYRDRRQRVCVE</sequence>
<gene>
    <name evidence="1" type="ORF">ACFSDB_14350</name>
</gene>
<protein>
    <submittedName>
        <fullName evidence="1">Uncharacterized protein</fullName>
    </submittedName>
</protein>
<reference evidence="2" key="1">
    <citation type="journal article" date="2019" name="Int. J. Syst. Evol. Microbiol.">
        <title>The Global Catalogue of Microorganisms (GCM) 10K type strain sequencing project: providing services to taxonomists for standard genome sequencing and annotation.</title>
        <authorList>
            <consortium name="The Broad Institute Genomics Platform"/>
            <consortium name="The Broad Institute Genome Sequencing Center for Infectious Disease"/>
            <person name="Wu L."/>
            <person name="Ma J."/>
        </authorList>
    </citation>
    <scope>NUCLEOTIDE SEQUENCE [LARGE SCALE GENOMIC DNA]</scope>
    <source>
        <strain evidence="2">CGMCC 1.15475</strain>
    </source>
</reference>